<protein>
    <submittedName>
        <fullName evidence="2">Uncharacterized protein</fullName>
    </submittedName>
</protein>
<dbReference type="PaxDb" id="35128-Thaps261747"/>
<feature type="non-terminal residue" evidence="2">
    <location>
        <position position="1"/>
    </location>
</feature>
<feature type="non-terminal residue" evidence="2">
    <location>
        <position position="67"/>
    </location>
</feature>
<organism evidence="2 3">
    <name type="scientific">Thalassiosira pseudonana</name>
    <name type="common">Marine diatom</name>
    <name type="synonym">Cyclotella nana</name>
    <dbReference type="NCBI Taxonomy" id="35128"/>
    <lineage>
        <taxon>Eukaryota</taxon>
        <taxon>Sar</taxon>
        <taxon>Stramenopiles</taxon>
        <taxon>Ochrophyta</taxon>
        <taxon>Bacillariophyta</taxon>
        <taxon>Coscinodiscophyceae</taxon>
        <taxon>Thalassiosirophycidae</taxon>
        <taxon>Thalassiosirales</taxon>
        <taxon>Thalassiosiraceae</taxon>
        <taxon>Thalassiosira</taxon>
    </lineage>
</organism>
<name>B8BXJ9_THAPS</name>
<evidence type="ECO:0000256" key="1">
    <source>
        <dbReference type="SAM" id="MobiDB-lite"/>
    </source>
</evidence>
<dbReference type="KEGG" id="tps:THAPSDRAFT_261747"/>
<dbReference type="InParanoid" id="B8BXJ9"/>
<proteinExistence type="predicted"/>
<reference evidence="2 3" key="1">
    <citation type="journal article" date="2004" name="Science">
        <title>The genome of the diatom Thalassiosira pseudonana: ecology, evolution, and metabolism.</title>
        <authorList>
            <person name="Armbrust E.V."/>
            <person name="Berges J.A."/>
            <person name="Bowler C."/>
            <person name="Green B.R."/>
            <person name="Martinez D."/>
            <person name="Putnam N.H."/>
            <person name="Zhou S."/>
            <person name="Allen A.E."/>
            <person name="Apt K.E."/>
            <person name="Bechner M."/>
            <person name="Brzezinski M.A."/>
            <person name="Chaal B.K."/>
            <person name="Chiovitti A."/>
            <person name="Davis A.K."/>
            <person name="Demarest M.S."/>
            <person name="Detter J.C."/>
            <person name="Glavina T."/>
            <person name="Goodstein D."/>
            <person name="Hadi M.Z."/>
            <person name="Hellsten U."/>
            <person name="Hildebrand M."/>
            <person name="Jenkins B.D."/>
            <person name="Jurka J."/>
            <person name="Kapitonov V.V."/>
            <person name="Kroger N."/>
            <person name="Lau W.W."/>
            <person name="Lane T.W."/>
            <person name="Larimer F.W."/>
            <person name="Lippmeier J.C."/>
            <person name="Lucas S."/>
            <person name="Medina M."/>
            <person name="Montsant A."/>
            <person name="Obornik M."/>
            <person name="Parker M.S."/>
            <person name="Palenik B."/>
            <person name="Pazour G.J."/>
            <person name="Richardson P.M."/>
            <person name="Rynearson T.A."/>
            <person name="Saito M.A."/>
            <person name="Schwartz D.C."/>
            <person name="Thamatrakoln K."/>
            <person name="Valentin K."/>
            <person name="Vardi A."/>
            <person name="Wilkerson F.P."/>
            <person name="Rokhsar D.S."/>
        </authorList>
    </citation>
    <scope>NUCLEOTIDE SEQUENCE [LARGE SCALE GENOMIC DNA]</scope>
    <source>
        <strain evidence="2 3">CCMP1335</strain>
    </source>
</reference>
<dbReference type="Proteomes" id="UP000001449">
    <property type="component" value="Chromosome 3"/>
</dbReference>
<evidence type="ECO:0000313" key="2">
    <source>
        <dbReference type="EMBL" id="EED94223.1"/>
    </source>
</evidence>
<feature type="region of interest" description="Disordered" evidence="1">
    <location>
        <begin position="39"/>
        <end position="67"/>
    </location>
</feature>
<reference evidence="2 3" key="2">
    <citation type="journal article" date="2008" name="Nature">
        <title>The Phaeodactylum genome reveals the evolutionary history of diatom genomes.</title>
        <authorList>
            <person name="Bowler C."/>
            <person name="Allen A.E."/>
            <person name="Badger J.H."/>
            <person name="Grimwood J."/>
            <person name="Jabbari K."/>
            <person name="Kuo A."/>
            <person name="Maheswari U."/>
            <person name="Martens C."/>
            <person name="Maumus F."/>
            <person name="Otillar R.P."/>
            <person name="Rayko E."/>
            <person name="Salamov A."/>
            <person name="Vandepoele K."/>
            <person name="Beszteri B."/>
            <person name="Gruber A."/>
            <person name="Heijde M."/>
            <person name="Katinka M."/>
            <person name="Mock T."/>
            <person name="Valentin K."/>
            <person name="Verret F."/>
            <person name="Berges J.A."/>
            <person name="Brownlee C."/>
            <person name="Cadoret J.P."/>
            <person name="Chiovitti A."/>
            <person name="Choi C.J."/>
            <person name="Coesel S."/>
            <person name="De Martino A."/>
            <person name="Detter J.C."/>
            <person name="Durkin C."/>
            <person name="Falciatore A."/>
            <person name="Fournet J."/>
            <person name="Haruta M."/>
            <person name="Huysman M.J."/>
            <person name="Jenkins B.D."/>
            <person name="Jiroutova K."/>
            <person name="Jorgensen R.E."/>
            <person name="Joubert Y."/>
            <person name="Kaplan A."/>
            <person name="Kroger N."/>
            <person name="Kroth P.G."/>
            <person name="La Roche J."/>
            <person name="Lindquist E."/>
            <person name="Lommer M."/>
            <person name="Martin-Jezequel V."/>
            <person name="Lopez P.J."/>
            <person name="Lucas S."/>
            <person name="Mangogna M."/>
            <person name="McGinnis K."/>
            <person name="Medlin L.K."/>
            <person name="Montsant A."/>
            <person name="Oudot-Le Secq M.P."/>
            <person name="Napoli C."/>
            <person name="Obornik M."/>
            <person name="Parker M.S."/>
            <person name="Petit J.L."/>
            <person name="Porcel B.M."/>
            <person name="Poulsen N."/>
            <person name="Robison M."/>
            <person name="Rychlewski L."/>
            <person name="Rynearson T.A."/>
            <person name="Schmutz J."/>
            <person name="Shapiro H."/>
            <person name="Siaut M."/>
            <person name="Stanley M."/>
            <person name="Sussman M.R."/>
            <person name="Taylor A.R."/>
            <person name="Vardi A."/>
            <person name="von Dassow P."/>
            <person name="Vyverman W."/>
            <person name="Willis A."/>
            <person name="Wyrwicz L.S."/>
            <person name="Rokhsar D.S."/>
            <person name="Weissenbach J."/>
            <person name="Armbrust E.V."/>
            <person name="Green B.R."/>
            <person name="Van de Peer Y."/>
            <person name="Grigoriev I.V."/>
        </authorList>
    </citation>
    <scope>NUCLEOTIDE SEQUENCE [LARGE SCALE GENOMIC DNA]</scope>
    <source>
        <strain evidence="2 3">CCMP1335</strain>
    </source>
</reference>
<dbReference type="HOGENOM" id="CLU_2820553_0_0_1"/>
<feature type="compositionally biased region" description="Basic residues" evidence="1">
    <location>
        <begin position="47"/>
        <end position="57"/>
    </location>
</feature>
<accession>B8BXJ9</accession>
<dbReference type="EMBL" id="CM000640">
    <property type="protein sequence ID" value="EED94223.1"/>
    <property type="molecule type" value="Genomic_DNA"/>
</dbReference>
<feature type="compositionally biased region" description="Basic and acidic residues" evidence="1">
    <location>
        <begin position="58"/>
        <end position="67"/>
    </location>
</feature>
<evidence type="ECO:0000313" key="3">
    <source>
        <dbReference type="Proteomes" id="UP000001449"/>
    </source>
</evidence>
<dbReference type="GeneID" id="7444741"/>
<dbReference type="AlphaFoldDB" id="B8BXJ9"/>
<gene>
    <name evidence="2" type="ORF">THAPSDRAFT_261747</name>
</gene>
<sequence>RAEYHCEDHRQLRSCYFTSLGGFSNQVLKVQLEELQKHSKPLEGLGKKGKQRRRTLRKQMDKIEAAL</sequence>
<keyword evidence="3" id="KW-1185">Reference proteome</keyword>
<dbReference type="RefSeq" id="XP_002288787.1">
    <property type="nucleotide sequence ID" value="XM_002288751.1"/>
</dbReference>